<evidence type="ECO:0000313" key="5">
    <source>
        <dbReference type="EMBL" id="NYI83547.1"/>
    </source>
</evidence>
<dbReference type="InterPro" id="IPR011991">
    <property type="entry name" value="ArsR-like_HTH"/>
</dbReference>
<dbReference type="Pfam" id="PF00583">
    <property type="entry name" value="Acetyltransf_1"/>
    <property type="match status" value="1"/>
</dbReference>
<name>A0A853ARA0_9PSEU</name>
<accession>A0A853ARA0</accession>
<keyword evidence="1 5" id="KW-0808">Transferase</keyword>
<evidence type="ECO:0000259" key="3">
    <source>
        <dbReference type="PROSITE" id="PS50987"/>
    </source>
</evidence>
<feature type="domain" description="N-acetyltransferase" evidence="4">
    <location>
        <begin position="109"/>
        <end position="262"/>
    </location>
</feature>
<dbReference type="PROSITE" id="PS50987">
    <property type="entry name" value="HTH_ARSR_2"/>
    <property type="match status" value="1"/>
</dbReference>
<dbReference type="InterPro" id="IPR036390">
    <property type="entry name" value="WH_DNA-bd_sf"/>
</dbReference>
<dbReference type="GO" id="GO:0016747">
    <property type="term" value="F:acyltransferase activity, transferring groups other than amino-acyl groups"/>
    <property type="evidence" value="ECO:0007669"/>
    <property type="project" value="InterPro"/>
</dbReference>
<proteinExistence type="predicted"/>
<sequence length="266" mass="28558">MRADPIPLPEDVAVDCAERYACLADPVRVRLLHAVAAGPATVDELAELVGVSQDTCAHHVRTLADNGFVEVDAAVVTGTARRAGLPHPAETVLGLLAVPDRSDDVPGDVVVRALREEDWPAVRRTYGEGIATGNATFETEVPPREVLEATWLADHRWVAEVDGAVAGWAAATPVSARECYAGVVETSLYVGADVRGRGVGKALLRRQVAAADAGGLWTLQTSIFPENRASLLLHRAAGFRVVGVRERIGRHHGAWRDTVLLERRRP</sequence>
<dbReference type="CDD" id="cd00090">
    <property type="entry name" value="HTH_ARSR"/>
    <property type="match status" value="1"/>
</dbReference>
<dbReference type="CDD" id="cd04301">
    <property type="entry name" value="NAT_SF"/>
    <property type="match status" value="1"/>
</dbReference>
<gene>
    <name evidence="5" type="ORF">HNR68_002177</name>
</gene>
<keyword evidence="6" id="KW-1185">Reference proteome</keyword>
<dbReference type="InterPro" id="IPR001845">
    <property type="entry name" value="HTH_ArsR_DNA-bd_dom"/>
</dbReference>
<keyword evidence="2 5" id="KW-0012">Acyltransferase</keyword>
<dbReference type="RefSeq" id="WP_179720104.1">
    <property type="nucleotide sequence ID" value="NZ_BAABFH010000001.1"/>
</dbReference>
<dbReference type="EMBL" id="JACCFJ010000001">
    <property type="protein sequence ID" value="NYI83547.1"/>
    <property type="molecule type" value="Genomic_DNA"/>
</dbReference>
<dbReference type="InterPro" id="IPR000182">
    <property type="entry name" value="GNAT_dom"/>
</dbReference>
<dbReference type="Pfam" id="PF12840">
    <property type="entry name" value="HTH_20"/>
    <property type="match status" value="1"/>
</dbReference>
<dbReference type="SMART" id="SM00418">
    <property type="entry name" value="HTH_ARSR"/>
    <property type="match status" value="1"/>
</dbReference>
<dbReference type="SUPFAM" id="SSF55729">
    <property type="entry name" value="Acyl-CoA N-acyltransferases (Nat)"/>
    <property type="match status" value="1"/>
</dbReference>
<comment type="caution">
    <text evidence="5">The sequence shown here is derived from an EMBL/GenBank/DDBJ whole genome shotgun (WGS) entry which is preliminary data.</text>
</comment>
<evidence type="ECO:0000256" key="1">
    <source>
        <dbReference type="ARBA" id="ARBA00022679"/>
    </source>
</evidence>
<dbReference type="Gene3D" id="3.40.630.30">
    <property type="match status" value="1"/>
</dbReference>
<dbReference type="Proteomes" id="UP000587002">
    <property type="component" value="Unassembled WGS sequence"/>
</dbReference>
<evidence type="ECO:0000259" key="4">
    <source>
        <dbReference type="PROSITE" id="PS51186"/>
    </source>
</evidence>
<dbReference type="PANTHER" id="PTHR43072:SF23">
    <property type="entry name" value="UPF0039 PROTEIN C11D3.02C"/>
    <property type="match status" value="1"/>
</dbReference>
<dbReference type="GO" id="GO:0003700">
    <property type="term" value="F:DNA-binding transcription factor activity"/>
    <property type="evidence" value="ECO:0007669"/>
    <property type="project" value="InterPro"/>
</dbReference>
<dbReference type="InterPro" id="IPR016181">
    <property type="entry name" value="Acyl_CoA_acyltransferase"/>
</dbReference>
<dbReference type="Gene3D" id="1.10.10.10">
    <property type="entry name" value="Winged helix-like DNA-binding domain superfamily/Winged helix DNA-binding domain"/>
    <property type="match status" value="1"/>
</dbReference>
<dbReference type="SUPFAM" id="SSF46785">
    <property type="entry name" value="Winged helix' DNA-binding domain"/>
    <property type="match status" value="1"/>
</dbReference>
<dbReference type="InterPro" id="IPR036388">
    <property type="entry name" value="WH-like_DNA-bd_sf"/>
</dbReference>
<dbReference type="PANTHER" id="PTHR43072">
    <property type="entry name" value="N-ACETYLTRANSFERASE"/>
    <property type="match status" value="1"/>
</dbReference>
<organism evidence="5 6">
    <name type="scientific">Saccharopolyspora hordei</name>
    <dbReference type="NCBI Taxonomy" id="1838"/>
    <lineage>
        <taxon>Bacteria</taxon>
        <taxon>Bacillati</taxon>
        <taxon>Actinomycetota</taxon>
        <taxon>Actinomycetes</taxon>
        <taxon>Pseudonocardiales</taxon>
        <taxon>Pseudonocardiaceae</taxon>
        <taxon>Saccharopolyspora</taxon>
    </lineage>
</organism>
<evidence type="ECO:0000313" key="6">
    <source>
        <dbReference type="Proteomes" id="UP000587002"/>
    </source>
</evidence>
<dbReference type="PROSITE" id="PS51186">
    <property type="entry name" value="GNAT"/>
    <property type="match status" value="1"/>
</dbReference>
<dbReference type="AlphaFoldDB" id="A0A853ARA0"/>
<protein>
    <submittedName>
        <fullName evidence="5">L-amino acid N-acyltransferase YncA</fullName>
    </submittedName>
</protein>
<feature type="domain" description="HTH arsR-type" evidence="3">
    <location>
        <begin position="8"/>
        <end position="103"/>
    </location>
</feature>
<evidence type="ECO:0000256" key="2">
    <source>
        <dbReference type="ARBA" id="ARBA00023315"/>
    </source>
</evidence>
<reference evidence="5 6" key="1">
    <citation type="submission" date="2020-07" db="EMBL/GenBank/DDBJ databases">
        <title>Sequencing the genomes of 1000 actinobacteria strains.</title>
        <authorList>
            <person name="Klenk H.-P."/>
        </authorList>
    </citation>
    <scope>NUCLEOTIDE SEQUENCE [LARGE SCALE GENOMIC DNA]</scope>
    <source>
        <strain evidence="5 6">DSM 44065</strain>
    </source>
</reference>